<dbReference type="PANTHER" id="PTHR14511:SF7">
    <property type="entry name" value="RETINOIC ACID-INDUCED PROTEIN 3"/>
    <property type="match status" value="1"/>
</dbReference>
<organism evidence="10 11">
    <name type="scientific">Pygocentrus nattereri</name>
    <name type="common">Red-bellied piranha</name>
    <dbReference type="NCBI Taxonomy" id="42514"/>
    <lineage>
        <taxon>Eukaryota</taxon>
        <taxon>Metazoa</taxon>
        <taxon>Chordata</taxon>
        <taxon>Craniata</taxon>
        <taxon>Vertebrata</taxon>
        <taxon>Euteleostomi</taxon>
        <taxon>Actinopterygii</taxon>
        <taxon>Neopterygii</taxon>
        <taxon>Teleostei</taxon>
        <taxon>Ostariophysi</taxon>
        <taxon>Characiformes</taxon>
        <taxon>Characoidei</taxon>
        <taxon>Pygocentrus</taxon>
    </lineage>
</organism>
<keyword evidence="3 7" id="KW-0812">Transmembrane</keyword>
<comment type="similarity">
    <text evidence="2">Belongs to the G-protein coupled receptor 3 family.</text>
</comment>
<dbReference type="Ensembl" id="ENSPNAT00000026223.2">
    <property type="protein sequence ID" value="ENSPNAP00000034434.2"/>
    <property type="gene ID" value="ENSPNAG00000003778.2"/>
</dbReference>
<feature type="transmembrane region" description="Helical" evidence="7">
    <location>
        <begin position="106"/>
        <end position="128"/>
    </location>
</feature>
<dbReference type="GO" id="GO:0007601">
    <property type="term" value="P:visual perception"/>
    <property type="evidence" value="ECO:0007669"/>
    <property type="project" value="InterPro"/>
</dbReference>
<keyword evidence="8" id="KW-0732">Signal</keyword>
<dbReference type="InterPro" id="IPR002956">
    <property type="entry name" value="Bride_of_7less"/>
</dbReference>
<accession>A0A3B4EGL7</accession>
<dbReference type="GO" id="GO:0004930">
    <property type="term" value="F:G protein-coupled receptor activity"/>
    <property type="evidence" value="ECO:0007669"/>
    <property type="project" value="InterPro"/>
</dbReference>
<protein>
    <recommendedName>
        <fullName evidence="9">G-protein coupled receptors family 3 profile domain-containing protein</fullName>
    </recommendedName>
</protein>
<reference evidence="10" key="2">
    <citation type="submission" date="2025-08" db="UniProtKB">
        <authorList>
            <consortium name="Ensembl"/>
        </authorList>
    </citation>
    <scope>IDENTIFICATION</scope>
</reference>
<reference evidence="10 11" key="1">
    <citation type="submission" date="2020-10" db="EMBL/GenBank/DDBJ databases">
        <title>Pygocentrus nattereri (red-bellied piranha) genome, fPygNat1, primary haplotype.</title>
        <authorList>
            <person name="Myers G."/>
            <person name="Meyer A."/>
            <person name="Karagic N."/>
            <person name="Pippel M."/>
            <person name="Winkler S."/>
            <person name="Tracey A."/>
            <person name="Wood J."/>
            <person name="Formenti G."/>
            <person name="Howe K."/>
            <person name="Fedrigo O."/>
            <person name="Jarvis E.D."/>
        </authorList>
    </citation>
    <scope>NUCLEOTIDE SEQUENCE [LARGE SCALE GENOMIC DNA]</scope>
</reference>
<keyword evidence="4 7" id="KW-1133">Transmembrane helix</keyword>
<dbReference type="InterPro" id="IPR051753">
    <property type="entry name" value="RA-inducible_GPCR3"/>
</dbReference>
<evidence type="ECO:0000313" key="10">
    <source>
        <dbReference type="Ensembl" id="ENSPNAP00000034434.2"/>
    </source>
</evidence>
<comment type="subcellular location">
    <subcellularLocation>
        <location evidence="1">Membrane</location>
        <topology evidence="1">Multi-pass membrane protein</topology>
    </subcellularLocation>
</comment>
<dbReference type="GO" id="GO:0030295">
    <property type="term" value="F:protein kinase activator activity"/>
    <property type="evidence" value="ECO:0007669"/>
    <property type="project" value="TreeGrafter"/>
</dbReference>
<keyword evidence="11" id="KW-1185">Reference proteome</keyword>
<feature type="chain" id="PRO_5043792232" description="G-protein coupled receptors family 3 profile domain-containing protein" evidence="8">
    <location>
        <begin position="24"/>
        <end position="412"/>
    </location>
</feature>
<evidence type="ECO:0000256" key="8">
    <source>
        <dbReference type="SAM" id="SignalP"/>
    </source>
</evidence>
<feature type="transmembrane region" description="Helical" evidence="7">
    <location>
        <begin position="209"/>
        <end position="232"/>
    </location>
</feature>
<dbReference type="Proteomes" id="UP001501920">
    <property type="component" value="Chromosome 1"/>
</dbReference>
<evidence type="ECO:0000256" key="2">
    <source>
        <dbReference type="ARBA" id="ARBA00007242"/>
    </source>
</evidence>
<evidence type="ECO:0000256" key="5">
    <source>
        <dbReference type="ARBA" id="ARBA00023136"/>
    </source>
</evidence>
<feature type="transmembrane region" description="Helical" evidence="7">
    <location>
        <begin position="174"/>
        <end position="197"/>
    </location>
</feature>
<evidence type="ECO:0000256" key="3">
    <source>
        <dbReference type="ARBA" id="ARBA00022692"/>
    </source>
</evidence>
<evidence type="ECO:0000256" key="4">
    <source>
        <dbReference type="ARBA" id="ARBA00022989"/>
    </source>
</evidence>
<feature type="transmembrane region" description="Helical" evidence="7">
    <location>
        <begin position="59"/>
        <end position="86"/>
    </location>
</feature>
<dbReference type="InterPro" id="IPR017978">
    <property type="entry name" value="GPCR_3_C"/>
</dbReference>
<dbReference type="GO" id="GO:0005886">
    <property type="term" value="C:plasma membrane"/>
    <property type="evidence" value="ECO:0007669"/>
    <property type="project" value="TreeGrafter"/>
</dbReference>
<feature type="signal peptide" evidence="8">
    <location>
        <begin position="1"/>
        <end position="23"/>
    </location>
</feature>
<feature type="transmembrane region" description="Helical" evidence="7">
    <location>
        <begin position="292"/>
        <end position="314"/>
    </location>
</feature>
<dbReference type="RefSeq" id="XP_017578642.1">
    <property type="nucleotide sequence ID" value="XM_017723153.1"/>
</dbReference>
<sequence length="412" mass="45866">MDLQIKTLFFLITIIILIEDTVGQNDTGSLVTSSTGWVPSGCGGNLDPEFHLLCDLRTAWGIVVQALTVLGFLISLALLLGMLLWWACICSPCSRGMGTKNAQGSACVSTVLFLLAVAGIFALPYSFIISLTERTCPIRVFLFGVLFSLAIACLLARILVVLGWRMCSGWREPGLVLALVLVQVIIAVEWLLVVLVRDSHPCYYSQEEFIMLLIYVMVLLAIATVLSLRFLCRSAIYSASQWPKFYGRLQGTLLTITLLLSTAIWVVWITLFTRGNQEMGRRPAWDDPVISIALTANGWVLLLGQGFSQVRFVFCGQRGMKNQTPDFTGWTSPMAELPNLHNCKNGIDNLGYQHNPKDKIGKGKKVEPELMSPYESSFSMTEIDPDKDYSIPRPQTTNINEPYDDYYGHRLS</sequence>
<dbReference type="GO" id="GO:0005118">
    <property type="term" value="F:sevenless binding"/>
    <property type="evidence" value="ECO:0007669"/>
    <property type="project" value="InterPro"/>
</dbReference>
<feature type="domain" description="G-protein coupled receptors family 3 profile" evidence="9">
    <location>
        <begin position="54"/>
        <end position="303"/>
    </location>
</feature>
<evidence type="ECO:0000313" key="11">
    <source>
        <dbReference type="Proteomes" id="UP001501920"/>
    </source>
</evidence>
<feature type="transmembrane region" description="Helical" evidence="7">
    <location>
        <begin position="140"/>
        <end position="162"/>
    </location>
</feature>
<reference evidence="10" key="3">
    <citation type="submission" date="2025-09" db="UniProtKB">
        <authorList>
            <consortium name="Ensembl"/>
        </authorList>
    </citation>
    <scope>IDENTIFICATION</scope>
</reference>
<evidence type="ECO:0000256" key="6">
    <source>
        <dbReference type="SAM" id="MobiDB-lite"/>
    </source>
</evidence>
<dbReference type="Pfam" id="PF00003">
    <property type="entry name" value="7tm_3"/>
    <property type="match status" value="1"/>
</dbReference>
<dbReference type="PANTHER" id="PTHR14511">
    <property type="entry name" value="G PROTEIN COUPLED RECEPTOR, CLASS C, GROUP 5"/>
    <property type="match status" value="1"/>
</dbReference>
<dbReference type="GeneTree" id="ENSGT00950000182961"/>
<evidence type="ECO:0000259" key="9">
    <source>
        <dbReference type="Pfam" id="PF00003"/>
    </source>
</evidence>
<evidence type="ECO:0000256" key="7">
    <source>
        <dbReference type="SAM" id="Phobius"/>
    </source>
</evidence>
<name>A0A3B4EGL7_PYGNA</name>
<dbReference type="GO" id="GO:0070062">
    <property type="term" value="C:extracellular exosome"/>
    <property type="evidence" value="ECO:0007669"/>
    <property type="project" value="TreeGrafter"/>
</dbReference>
<proteinExistence type="inferred from homology"/>
<dbReference type="GO" id="GO:0043235">
    <property type="term" value="C:receptor complex"/>
    <property type="evidence" value="ECO:0007669"/>
    <property type="project" value="TreeGrafter"/>
</dbReference>
<keyword evidence="5 7" id="KW-0472">Membrane</keyword>
<dbReference type="PRINTS" id="PR01223">
    <property type="entry name" value="BRIDEOF7LESS"/>
</dbReference>
<feature type="transmembrane region" description="Helical" evidence="7">
    <location>
        <begin position="253"/>
        <end position="272"/>
    </location>
</feature>
<feature type="region of interest" description="Disordered" evidence="6">
    <location>
        <begin position="379"/>
        <end position="412"/>
    </location>
</feature>
<dbReference type="AlphaFoldDB" id="A0A3B4EGL7"/>
<dbReference type="GeneID" id="108442879"/>
<evidence type="ECO:0000256" key="1">
    <source>
        <dbReference type="ARBA" id="ARBA00004141"/>
    </source>
</evidence>